<dbReference type="OrthoDB" id="9787902at2"/>
<accession>A0A1T4Y567</accession>
<feature type="signal peptide" evidence="1">
    <location>
        <begin position="1"/>
        <end position="28"/>
    </location>
</feature>
<dbReference type="InterPro" id="IPR007210">
    <property type="entry name" value="ABC_Gly_betaine_transp_sub-bd"/>
</dbReference>
<evidence type="ECO:0000256" key="1">
    <source>
        <dbReference type="SAM" id="SignalP"/>
    </source>
</evidence>
<dbReference type="GO" id="GO:0043190">
    <property type="term" value="C:ATP-binding cassette (ABC) transporter complex"/>
    <property type="evidence" value="ECO:0007669"/>
    <property type="project" value="InterPro"/>
</dbReference>
<evidence type="ECO:0000313" key="4">
    <source>
        <dbReference type="Proteomes" id="UP000190027"/>
    </source>
</evidence>
<dbReference type="AlphaFoldDB" id="A0A1T4Y567"/>
<sequence length="313" mass="34526">MLRFRRPAVFLSTLLLLVSLLSTASAGAAEPVRFAVPPWPGVTVKSTVVCQLLEALGYETHQEEIGPVIAYNSMGLDEVDVCLAGWTPQQNPMLEPLLEKGTLELLHENLGDALIGLCVPEYTYEAGVHSIADLDAHADKFNNTIYNIEAGSGMHTSVAEIIENDVAGLGDWEQIGSTTPMMLTQVGDMMKNGEWAVFGCWKPHWMNVVLDMKYLEAVPGSEVLVTTSKVYTVVRTGLDKDMPEVYAFLKRFEVPSSVQDGWIYAYGYKKQPVEEVAREWIVQNMDLVQPWFEGLHSVDGKPASDVLSAAFAQ</sequence>
<keyword evidence="1" id="KW-0732">Signal</keyword>
<dbReference type="STRING" id="1121449.SAMN02745704_02801"/>
<feature type="domain" description="ABC-type glycine betaine transport system substrate-binding" evidence="2">
    <location>
        <begin position="31"/>
        <end position="281"/>
    </location>
</feature>
<protein>
    <submittedName>
        <fullName evidence="3">Glycine betaine/proline transport system substrate-binding protein</fullName>
    </submittedName>
</protein>
<organism evidence="3 4">
    <name type="scientific">Paucidesulfovibrio gracilis DSM 16080</name>
    <dbReference type="NCBI Taxonomy" id="1121449"/>
    <lineage>
        <taxon>Bacteria</taxon>
        <taxon>Pseudomonadati</taxon>
        <taxon>Thermodesulfobacteriota</taxon>
        <taxon>Desulfovibrionia</taxon>
        <taxon>Desulfovibrionales</taxon>
        <taxon>Desulfovibrionaceae</taxon>
        <taxon>Paucidesulfovibrio</taxon>
    </lineage>
</organism>
<dbReference type="SUPFAM" id="SSF53850">
    <property type="entry name" value="Periplasmic binding protein-like II"/>
    <property type="match status" value="1"/>
</dbReference>
<evidence type="ECO:0000313" key="3">
    <source>
        <dbReference type="EMBL" id="SKA96962.1"/>
    </source>
</evidence>
<evidence type="ECO:0000259" key="2">
    <source>
        <dbReference type="Pfam" id="PF04069"/>
    </source>
</evidence>
<dbReference type="Pfam" id="PF04069">
    <property type="entry name" value="OpuAC"/>
    <property type="match status" value="1"/>
</dbReference>
<dbReference type="EMBL" id="FUYC01000030">
    <property type="protein sequence ID" value="SKA96962.1"/>
    <property type="molecule type" value="Genomic_DNA"/>
</dbReference>
<dbReference type="Gene3D" id="3.40.190.10">
    <property type="entry name" value="Periplasmic binding protein-like II"/>
    <property type="match status" value="1"/>
</dbReference>
<dbReference type="RefSeq" id="WP_078718342.1">
    <property type="nucleotide sequence ID" value="NZ_FUYC01000030.1"/>
</dbReference>
<dbReference type="Proteomes" id="UP000190027">
    <property type="component" value="Unassembled WGS sequence"/>
</dbReference>
<name>A0A1T4Y567_9BACT</name>
<feature type="chain" id="PRO_5012956248" evidence="1">
    <location>
        <begin position="29"/>
        <end position="313"/>
    </location>
</feature>
<proteinExistence type="predicted"/>
<reference evidence="3 4" key="1">
    <citation type="submission" date="2017-02" db="EMBL/GenBank/DDBJ databases">
        <authorList>
            <person name="Peterson S.W."/>
        </authorList>
    </citation>
    <scope>NUCLEOTIDE SEQUENCE [LARGE SCALE GENOMIC DNA]</scope>
    <source>
        <strain evidence="3 4">DSM 16080</strain>
    </source>
</reference>
<keyword evidence="4" id="KW-1185">Reference proteome</keyword>
<gene>
    <name evidence="3" type="ORF">SAMN02745704_02801</name>
</gene>
<dbReference type="GO" id="GO:0022857">
    <property type="term" value="F:transmembrane transporter activity"/>
    <property type="evidence" value="ECO:0007669"/>
    <property type="project" value="InterPro"/>
</dbReference>
<dbReference type="Gene3D" id="3.40.190.100">
    <property type="entry name" value="Glycine betaine-binding periplasmic protein, domain 2"/>
    <property type="match status" value="1"/>
</dbReference>